<reference evidence="4" key="1">
    <citation type="submission" date="2016-11" db="EMBL/GenBank/DDBJ databases">
        <authorList>
            <person name="Varghese N."/>
            <person name="Submissions S."/>
        </authorList>
    </citation>
    <scope>NUCLEOTIDE SEQUENCE [LARGE SCALE GENOMIC DNA]</scope>
    <source>
        <strain evidence="4">C3</strain>
    </source>
</reference>
<keyword evidence="2" id="KW-0732">Signal</keyword>
<gene>
    <name evidence="3" type="ORF">SAMN02910323_1432</name>
</gene>
<accession>A0A1K1NK68</accession>
<feature type="chain" id="PRO_5038379434" evidence="2">
    <location>
        <begin position="22"/>
        <end position="262"/>
    </location>
</feature>
<feature type="region of interest" description="Disordered" evidence="1">
    <location>
        <begin position="243"/>
        <end position="262"/>
    </location>
</feature>
<dbReference type="AlphaFoldDB" id="A0A1K1NK68"/>
<keyword evidence="4" id="KW-1185">Reference proteome</keyword>
<feature type="compositionally biased region" description="Basic and acidic residues" evidence="1">
    <location>
        <begin position="243"/>
        <end position="256"/>
    </location>
</feature>
<dbReference type="Proteomes" id="UP000182958">
    <property type="component" value="Unassembled WGS sequence"/>
</dbReference>
<dbReference type="RefSeq" id="WP_072306081.1">
    <property type="nucleotide sequence ID" value="NZ_FPJA01000006.1"/>
</dbReference>
<sequence>MKKKNVLTAVGLAGVFAISGAFLPGNTGQKFVRVSVAEAGFGLGNIGDVVKGEAKKEVAKTFNVDLDGLQDKRQNMMLNLYRAAICYGHASGNVQQALGLGDGGAQLTAAIKQAATDKTNMGFIQAVVEKSKVDDKAATEAAKKLQDSGDAAKIQQANDLLRSAKAQRRAANIYKILAARDAVGIIKDAGMAMAKGGDSIQDKIDILKDLSSVAKNAETLTKAIGKNHKGMSKALKTYEQKQNIKDVSDDEAKKQVESLPEM</sequence>
<protein>
    <submittedName>
        <fullName evidence="3">Uncharacterized protein</fullName>
    </submittedName>
</protein>
<evidence type="ECO:0000256" key="2">
    <source>
        <dbReference type="SAM" id="SignalP"/>
    </source>
</evidence>
<organism evidence="3 4">
    <name type="scientific">Selenomonas ruminantium</name>
    <dbReference type="NCBI Taxonomy" id="971"/>
    <lineage>
        <taxon>Bacteria</taxon>
        <taxon>Bacillati</taxon>
        <taxon>Bacillota</taxon>
        <taxon>Negativicutes</taxon>
        <taxon>Selenomonadales</taxon>
        <taxon>Selenomonadaceae</taxon>
        <taxon>Selenomonas</taxon>
    </lineage>
</organism>
<evidence type="ECO:0000256" key="1">
    <source>
        <dbReference type="SAM" id="MobiDB-lite"/>
    </source>
</evidence>
<name>A0A1K1NK68_SELRU</name>
<proteinExistence type="predicted"/>
<feature type="signal peptide" evidence="2">
    <location>
        <begin position="1"/>
        <end position="21"/>
    </location>
</feature>
<evidence type="ECO:0000313" key="4">
    <source>
        <dbReference type="Proteomes" id="UP000182958"/>
    </source>
</evidence>
<dbReference type="EMBL" id="FPJA01000006">
    <property type="protein sequence ID" value="SFW35716.1"/>
    <property type="molecule type" value="Genomic_DNA"/>
</dbReference>
<evidence type="ECO:0000313" key="3">
    <source>
        <dbReference type="EMBL" id="SFW35716.1"/>
    </source>
</evidence>